<name>A0AAJ0F4W1_9PEZI</name>
<gene>
    <name evidence="2" type="ORF">QBC47DRAFT_387198</name>
</gene>
<protein>
    <submittedName>
        <fullName evidence="2">Uncharacterized protein</fullName>
    </submittedName>
</protein>
<dbReference type="Proteomes" id="UP001239445">
    <property type="component" value="Unassembled WGS sequence"/>
</dbReference>
<evidence type="ECO:0000256" key="1">
    <source>
        <dbReference type="SAM" id="SignalP"/>
    </source>
</evidence>
<proteinExistence type="predicted"/>
<evidence type="ECO:0000313" key="3">
    <source>
        <dbReference type="Proteomes" id="UP001239445"/>
    </source>
</evidence>
<sequence>MCALSSRYLGAAGAVLALPVSAVVGQGDRRGNRPIRVKAIGPHRHRIVNLESSSKVRFDTFLLGVPPLGA</sequence>
<feature type="chain" id="PRO_5042584860" evidence="1">
    <location>
        <begin position="26"/>
        <end position="70"/>
    </location>
</feature>
<reference evidence="2" key="1">
    <citation type="submission" date="2023-06" db="EMBL/GenBank/DDBJ databases">
        <title>Genome-scale phylogeny and comparative genomics of the fungal order Sordariales.</title>
        <authorList>
            <consortium name="Lawrence Berkeley National Laboratory"/>
            <person name="Hensen N."/>
            <person name="Bonometti L."/>
            <person name="Westerberg I."/>
            <person name="Brannstrom I.O."/>
            <person name="Guillou S."/>
            <person name="Cros-Aarteil S."/>
            <person name="Calhoun S."/>
            <person name="Haridas S."/>
            <person name="Kuo A."/>
            <person name="Mondo S."/>
            <person name="Pangilinan J."/>
            <person name="Riley R."/>
            <person name="Labutti K."/>
            <person name="Andreopoulos B."/>
            <person name="Lipzen A."/>
            <person name="Chen C."/>
            <person name="Yanf M."/>
            <person name="Daum C."/>
            <person name="Ng V."/>
            <person name="Clum A."/>
            <person name="Steindorff A."/>
            <person name="Ohm R."/>
            <person name="Martin F."/>
            <person name="Silar P."/>
            <person name="Natvig D."/>
            <person name="Lalanne C."/>
            <person name="Gautier V."/>
            <person name="Ament-Velasquez S.L."/>
            <person name="Kruys A."/>
            <person name="Hutchinson M.I."/>
            <person name="Powell A.J."/>
            <person name="Barry K."/>
            <person name="Miller A.N."/>
            <person name="Grigoriev I.V."/>
            <person name="Debuchy R."/>
            <person name="Gladieux P."/>
            <person name="Thoren M.H."/>
            <person name="Johannesson H."/>
        </authorList>
    </citation>
    <scope>NUCLEOTIDE SEQUENCE</scope>
    <source>
        <strain evidence="2">PSN4</strain>
    </source>
</reference>
<feature type="signal peptide" evidence="1">
    <location>
        <begin position="1"/>
        <end position="25"/>
    </location>
</feature>
<keyword evidence="3" id="KW-1185">Reference proteome</keyword>
<dbReference type="EMBL" id="MU839837">
    <property type="protein sequence ID" value="KAK1753837.1"/>
    <property type="molecule type" value="Genomic_DNA"/>
</dbReference>
<dbReference type="AlphaFoldDB" id="A0AAJ0F4W1"/>
<comment type="caution">
    <text evidence="2">The sequence shown here is derived from an EMBL/GenBank/DDBJ whole genome shotgun (WGS) entry which is preliminary data.</text>
</comment>
<keyword evidence="1" id="KW-0732">Signal</keyword>
<organism evidence="2 3">
    <name type="scientific">Echria macrotheca</name>
    <dbReference type="NCBI Taxonomy" id="438768"/>
    <lineage>
        <taxon>Eukaryota</taxon>
        <taxon>Fungi</taxon>
        <taxon>Dikarya</taxon>
        <taxon>Ascomycota</taxon>
        <taxon>Pezizomycotina</taxon>
        <taxon>Sordariomycetes</taxon>
        <taxon>Sordariomycetidae</taxon>
        <taxon>Sordariales</taxon>
        <taxon>Schizotheciaceae</taxon>
        <taxon>Echria</taxon>
    </lineage>
</organism>
<accession>A0AAJ0F4W1</accession>
<evidence type="ECO:0000313" key="2">
    <source>
        <dbReference type="EMBL" id="KAK1753837.1"/>
    </source>
</evidence>